<dbReference type="PRINTS" id="PR01437">
    <property type="entry name" value="NUOXDRDTASE4"/>
</dbReference>
<gene>
    <name evidence="14" type="primary">nad4</name>
</gene>
<keyword evidence="8 12" id="KW-1133">Transmembrane helix</keyword>
<dbReference type="InterPro" id="IPR001750">
    <property type="entry name" value="ND/Mrp_TM"/>
</dbReference>
<evidence type="ECO:0000256" key="10">
    <source>
        <dbReference type="ARBA" id="ARBA00023075"/>
    </source>
</evidence>
<proteinExistence type="inferred from homology"/>
<keyword evidence="7" id="KW-1278">Translocase</keyword>
<comment type="subcellular location">
    <subcellularLocation>
        <location evidence="2">Membrane</location>
        <topology evidence="2">Multi-pass membrane protein</topology>
    </subcellularLocation>
    <subcellularLocation>
        <location evidence="12">Mitochondrion membrane</location>
        <topology evidence="12">Multi-pass membrane protein</topology>
    </subcellularLocation>
</comment>
<feature type="transmembrane region" description="Helical" evidence="12">
    <location>
        <begin position="53"/>
        <end position="70"/>
    </location>
</feature>
<evidence type="ECO:0000256" key="6">
    <source>
        <dbReference type="ARBA" id="ARBA00022692"/>
    </source>
</evidence>
<comment type="function">
    <text evidence="12">Core subunit of the mitochondrial membrane respiratory chain NADH dehydrogenase (Complex I) which catalyzes electron transfer from NADH through the respiratory chain, using ubiquinone as an electron acceptor. Essential for the catalytic activity and assembly of complex I.</text>
</comment>
<keyword evidence="12" id="KW-0679">Respiratory chain</keyword>
<feature type="transmembrane region" description="Helical" evidence="12">
    <location>
        <begin position="379"/>
        <end position="403"/>
    </location>
</feature>
<dbReference type="GO" id="GO:0048039">
    <property type="term" value="F:ubiquinone binding"/>
    <property type="evidence" value="ECO:0007669"/>
    <property type="project" value="TreeGrafter"/>
</dbReference>
<feature type="transmembrane region" description="Helical" evidence="12">
    <location>
        <begin position="132"/>
        <end position="150"/>
    </location>
</feature>
<evidence type="ECO:0000259" key="13">
    <source>
        <dbReference type="Pfam" id="PF00361"/>
    </source>
</evidence>
<dbReference type="NCBIfam" id="TIGR01972">
    <property type="entry name" value="NDH_I_M"/>
    <property type="match status" value="1"/>
</dbReference>
<feature type="domain" description="NADH:quinone oxidoreductase/Mrp antiporter transmembrane" evidence="13">
    <location>
        <begin position="154"/>
        <end position="437"/>
    </location>
</feature>
<feature type="transmembrane region" description="Helical" evidence="12">
    <location>
        <begin position="293"/>
        <end position="312"/>
    </location>
</feature>
<reference evidence="14" key="1">
    <citation type="journal article" date="2014" name="Genome Biol. Evol.">
        <title>Gene arrangement convergence, diverse intron content, and genetic code modifications in mitochondrial genomes of Sphaeropleales (Chlorophyta).</title>
        <authorList>
            <person name="Fucikova K."/>
            <person name="Lewis P.O."/>
            <person name="Gonzalez-Halphen D."/>
            <person name="Lewis L.A."/>
        </authorList>
    </citation>
    <scope>NUCLEOTIDE SEQUENCE</scope>
    <source>
        <strain evidence="14">UTEX 2979</strain>
    </source>
</reference>
<organism evidence="14">
    <name type="scientific">Rotundella rotunda</name>
    <dbReference type="NCBI Taxonomy" id="1357779"/>
    <lineage>
        <taxon>Eukaryota</taxon>
        <taxon>Viridiplantae</taxon>
        <taxon>Chlorophyta</taxon>
        <taxon>core chlorophytes</taxon>
        <taxon>Chlorophyceae</taxon>
        <taxon>CS clade</taxon>
        <taxon>Sphaeropleales</taxon>
        <taxon>Rotundellaceae</taxon>
        <taxon>Rotundella</taxon>
    </lineage>
</organism>
<accession>A0A076YFB8</accession>
<feature type="transmembrane region" description="Helical" evidence="12">
    <location>
        <begin position="156"/>
        <end position="175"/>
    </location>
</feature>
<dbReference type="InterPro" id="IPR010227">
    <property type="entry name" value="NADH_Q_OxRdtase_chainM/4"/>
</dbReference>
<dbReference type="AlphaFoldDB" id="A0A076YFB8"/>
<dbReference type="InterPro" id="IPR003918">
    <property type="entry name" value="NADH_UbQ_OxRdtase"/>
</dbReference>
<feature type="transmembrane region" description="Helical" evidence="12">
    <location>
        <begin position="24"/>
        <end position="41"/>
    </location>
</feature>
<comment type="similarity">
    <text evidence="3 12">Belongs to the complex I subunit 4 family.</text>
</comment>
<dbReference type="PANTHER" id="PTHR43507">
    <property type="entry name" value="NADH-UBIQUINONE OXIDOREDUCTASE CHAIN 4"/>
    <property type="match status" value="1"/>
</dbReference>
<keyword evidence="9 12" id="KW-0520">NAD</keyword>
<feature type="transmembrane region" description="Helical" evidence="12">
    <location>
        <begin position="105"/>
        <end position="125"/>
    </location>
</feature>
<dbReference type="EC" id="7.1.1.2" evidence="4 12"/>
<keyword evidence="12" id="KW-0813">Transport</keyword>
<evidence type="ECO:0000256" key="4">
    <source>
        <dbReference type="ARBA" id="ARBA00012944"/>
    </source>
</evidence>
<dbReference type="GO" id="GO:0015990">
    <property type="term" value="P:electron transport coupled proton transport"/>
    <property type="evidence" value="ECO:0007669"/>
    <property type="project" value="TreeGrafter"/>
</dbReference>
<comment type="catalytic activity">
    <reaction evidence="12">
        <text>a ubiquinone + NADH + 5 H(+)(in) = a ubiquinol + NAD(+) + 4 H(+)(out)</text>
        <dbReference type="Rhea" id="RHEA:29091"/>
        <dbReference type="Rhea" id="RHEA-COMP:9565"/>
        <dbReference type="Rhea" id="RHEA-COMP:9566"/>
        <dbReference type="ChEBI" id="CHEBI:15378"/>
        <dbReference type="ChEBI" id="CHEBI:16389"/>
        <dbReference type="ChEBI" id="CHEBI:17976"/>
        <dbReference type="ChEBI" id="CHEBI:57540"/>
        <dbReference type="ChEBI" id="CHEBI:57945"/>
        <dbReference type="EC" id="7.1.1.2"/>
    </reaction>
</comment>
<name>A0A076YFB8_9CHLO</name>
<keyword evidence="11 12" id="KW-0472">Membrane</keyword>
<keyword evidence="12 14" id="KW-0496">Mitochondrion</keyword>
<evidence type="ECO:0000256" key="8">
    <source>
        <dbReference type="ARBA" id="ARBA00022989"/>
    </source>
</evidence>
<dbReference type="EMBL" id="KJ845716">
    <property type="protein sequence ID" value="AIK66593.1"/>
    <property type="molecule type" value="Genomic_DNA"/>
</dbReference>
<geneLocation type="mitochondrion" evidence="14"/>
<feature type="transmembrane region" description="Helical" evidence="12">
    <location>
        <begin position="324"/>
        <end position="342"/>
    </location>
</feature>
<protein>
    <recommendedName>
        <fullName evidence="5 12">NADH-ubiquinone oxidoreductase chain 4</fullName>
        <ecNumber evidence="4 12">7.1.1.2</ecNumber>
    </recommendedName>
</protein>
<evidence type="ECO:0000256" key="1">
    <source>
        <dbReference type="ARBA" id="ARBA00003257"/>
    </source>
</evidence>
<dbReference type="GO" id="GO:0008137">
    <property type="term" value="F:NADH dehydrogenase (ubiquinone) activity"/>
    <property type="evidence" value="ECO:0007669"/>
    <property type="project" value="UniProtKB-UniRule"/>
</dbReference>
<comment type="function">
    <text evidence="1">Core subunit of the mitochondrial membrane respiratory chain NADH dehydrogenase (Complex I) that is believed to belong to the minimal assembly required for catalysis. Complex I functions in the transfer of electrons from NADH to the respiratory chain. The immediate electron acceptor for the enzyme is believed to be ubiquinone.</text>
</comment>
<sequence length="530" mass="58256">MWPLVFSLCGLGTALVFSLPTEGLLGTTLLLPLAGALLLWVSSRKAYKFHRLFALRISFLTLALSLRLWSSYEAWAAEPFKQVVGLAGGWQGLIFIRLEFGLDGLSLWMLLLTAVLMPLTILCSWKTRNAHSQAFFSLLLLLETGLFATFTCLDFLGFYVLYECSLLPMFLLIGLGGSRPRKVRAAYLLVLYTLIGSLAMLPCVLLMFSRRGSTSFELLCHEAWAPSRQLVLWWGLFAAFAVKVPLMPVHLWLPEAHVEASTAGSVLLAGVLLKLGTYGLLRFNLPLLPYASAYYGPLVLCISLVGLIYASLTTLRQVDLKKVVAYSSVAHMSMVVLALFTLSDLGAIGASFTMLAHGVVSPAMFLCVGFLYDRAHTKALKYLGGAATAMPLFSLFFFIFSLSNMALPLTPNFVGEFLCLSGVFAHNGVALAGALVGVLLRAAYTLWAYARVVHGMPKIQAFEGMADLNRREFYTLLPLLRIAIWWGLKPSAVLDSLSSSLWFWHQCALALNREGRGSTMVDRALTVLSF</sequence>
<evidence type="ECO:0000313" key="14">
    <source>
        <dbReference type="EMBL" id="AIK66593.1"/>
    </source>
</evidence>
<evidence type="ECO:0000256" key="5">
    <source>
        <dbReference type="ARBA" id="ARBA00021006"/>
    </source>
</evidence>
<evidence type="ECO:0000256" key="12">
    <source>
        <dbReference type="RuleBase" id="RU003297"/>
    </source>
</evidence>
<feature type="transmembrane region" description="Helical" evidence="12">
    <location>
        <begin position="187"/>
        <end position="208"/>
    </location>
</feature>
<dbReference type="Pfam" id="PF00361">
    <property type="entry name" value="Proton_antipo_M"/>
    <property type="match status" value="1"/>
</dbReference>
<dbReference type="PANTHER" id="PTHR43507:SF1">
    <property type="entry name" value="NADH-UBIQUINONE OXIDOREDUCTASE CHAIN 4"/>
    <property type="match status" value="1"/>
</dbReference>
<dbReference type="GO" id="GO:0042773">
    <property type="term" value="P:ATP synthesis coupled electron transport"/>
    <property type="evidence" value="ECO:0007669"/>
    <property type="project" value="InterPro"/>
</dbReference>
<evidence type="ECO:0000256" key="2">
    <source>
        <dbReference type="ARBA" id="ARBA00004141"/>
    </source>
</evidence>
<keyword evidence="12" id="KW-0249">Electron transport</keyword>
<keyword evidence="6 12" id="KW-0812">Transmembrane</keyword>
<dbReference type="GO" id="GO:0031966">
    <property type="term" value="C:mitochondrial membrane"/>
    <property type="evidence" value="ECO:0007669"/>
    <property type="project" value="UniProtKB-SubCell"/>
</dbReference>
<keyword evidence="10 12" id="KW-0830">Ubiquinone</keyword>
<evidence type="ECO:0000256" key="9">
    <source>
        <dbReference type="ARBA" id="ARBA00023027"/>
    </source>
</evidence>
<feature type="transmembrane region" description="Helical" evidence="12">
    <location>
        <begin position="348"/>
        <end position="372"/>
    </location>
</feature>
<evidence type="ECO:0000256" key="3">
    <source>
        <dbReference type="ARBA" id="ARBA00009025"/>
    </source>
</evidence>
<feature type="transmembrane region" description="Helical" evidence="12">
    <location>
        <begin position="231"/>
        <end position="253"/>
    </location>
</feature>
<evidence type="ECO:0000256" key="7">
    <source>
        <dbReference type="ARBA" id="ARBA00022967"/>
    </source>
</evidence>
<feature type="transmembrane region" description="Helical" evidence="12">
    <location>
        <begin position="423"/>
        <end position="450"/>
    </location>
</feature>
<evidence type="ECO:0000256" key="11">
    <source>
        <dbReference type="ARBA" id="ARBA00023136"/>
    </source>
</evidence>
<dbReference type="GO" id="GO:0003954">
    <property type="term" value="F:NADH dehydrogenase activity"/>
    <property type="evidence" value="ECO:0007669"/>
    <property type="project" value="TreeGrafter"/>
</dbReference>
<feature type="transmembrane region" description="Helical" evidence="12">
    <location>
        <begin position="260"/>
        <end position="281"/>
    </location>
</feature>